<dbReference type="PIRSF" id="PIRSF000097">
    <property type="entry name" value="AKR"/>
    <property type="match status" value="1"/>
</dbReference>
<dbReference type="PANTHER" id="PTHR11732">
    <property type="entry name" value="ALDO/KETO REDUCTASE"/>
    <property type="match status" value="1"/>
</dbReference>
<dbReference type="Gene3D" id="3.20.20.100">
    <property type="entry name" value="NADP-dependent oxidoreductase domain"/>
    <property type="match status" value="1"/>
</dbReference>
<feature type="binding site" evidence="3">
    <location>
        <position position="112"/>
    </location>
    <ligand>
        <name>substrate</name>
    </ligand>
</feature>
<feature type="active site" description="Proton donor" evidence="2">
    <location>
        <position position="58"/>
    </location>
</feature>
<dbReference type="PROSITE" id="PS00798">
    <property type="entry name" value="ALDOKETO_REDUCTASE_1"/>
    <property type="match status" value="1"/>
</dbReference>
<dbReference type="InterPro" id="IPR018170">
    <property type="entry name" value="Aldo/ket_reductase_CS"/>
</dbReference>
<evidence type="ECO:0000256" key="1">
    <source>
        <dbReference type="ARBA" id="ARBA00023002"/>
    </source>
</evidence>
<protein>
    <submittedName>
        <fullName evidence="6">NAD/NADP-dependent indole-3-acetaldehyde reductase</fullName>
    </submittedName>
</protein>
<dbReference type="Pfam" id="PF00248">
    <property type="entry name" value="Aldo_ket_red"/>
    <property type="match status" value="1"/>
</dbReference>
<dbReference type="CDD" id="cd19120">
    <property type="entry name" value="AKR_AKR3C2-3"/>
    <property type="match status" value="1"/>
</dbReference>
<feature type="domain" description="NADP-dependent oxidoreductase" evidence="5">
    <location>
        <begin position="20"/>
        <end position="267"/>
    </location>
</feature>
<dbReference type="InterPro" id="IPR036812">
    <property type="entry name" value="NAD(P)_OxRdtase_dom_sf"/>
</dbReference>
<evidence type="ECO:0000259" key="5">
    <source>
        <dbReference type="Pfam" id="PF00248"/>
    </source>
</evidence>
<keyword evidence="1" id="KW-0560">Oxidoreductase</keyword>
<evidence type="ECO:0000313" key="7">
    <source>
        <dbReference type="Proteomes" id="UP000222788"/>
    </source>
</evidence>
<feature type="site" description="Lowers pKa of active site Tyr" evidence="4">
    <location>
        <position position="83"/>
    </location>
</feature>
<dbReference type="GO" id="GO:0016616">
    <property type="term" value="F:oxidoreductase activity, acting on the CH-OH group of donors, NAD or NADP as acceptor"/>
    <property type="evidence" value="ECO:0007669"/>
    <property type="project" value="UniProtKB-ARBA"/>
</dbReference>
<dbReference type="Proteomes" id="UP000222788">
    <property type="component" value="Unassembled WGS sequence"/>
</dbReference>
<organism evidence="6 7">
    <name type="scientific">Ceratocystis fimbriata CBS 114723</name>
    <dbReference type="NCBI Taxonomy" id="1035309"/>
    <lineage>
        <taxon>Eukaryota</taxon>
        <taxon>Fungi</taxon>
        <taxon>Dikarya</taxon>
        <taxon>Ascomycota</taxon>
        <taxon>Pezizomycotina</taxon>
        <taxon>Sordariomycetes</taxon>
        <taxon>Hypocreomycetidae</taxon>
        <taxon>Microascales</taxon>
        <taxon>Ceratocystidaceae</taxon>
        <taxon>Ceratocystis</taxon>
    </lineage>
</organism>
<dbReference type="EMBL" id="APWK03000098">
    <property type="protein sequence ID" value="PHH51309.1"/>
    <property type="molecule type" value="Genomic_DNA"/>
</dbReference>
<dbReference type="InterPro" id="IPR044494">
    <property type="entry name" value="AKR3C2/3"/>
</dbReference>
<name>A0A2C5WKX9_9PEZI</name>
<gene>
    <name evidence="6" type="ORF">CFIMG_005169RA</name>
</gene>
<reference evidence="6 7" key="1">
    <citation type="journal article" date="2013" name="Fungal Biol.">
        <title>Analysis of microsatellite markers in the genome of the plant pathogen Ceratocystis fimbriata.</title>
        <authorList>
            <person name="Simpson M.C."/>
            <person name="Wilken P.M."/>
            <person name="Coetzee M.P."/>
            <person name="Wingfield M.J."/>
            <person name="Wingfield B.D."/>
        </authorList>
    </citation>
    <scope>NUCLEOTIDE SEQUENCE [LARGE SCALE GENOMIC DNA]</scope>
    <source>
        <strain evidence="6 7">CBS 114723</strain>
    </source>
</reference>
<dbReference type="STRING" id="1035309.A0A2C5WKX9"/>
<comment type="caution">
    <text evidence="6">The sequence shown here is derived from an EMBL/GenBank/DDBJ whole genome shotgun (WGS) entry which is preliminary data.</text>
</comment>
<dbReference type="AlphaFoldDB" id="A0A2C5WKX9"/>
<dbReference type="InterPro" id="IPR023210">
    <property type="entry name" value="NADP_OxRdtase_dom"/>
</dbReference>
<evidence type="ECO:0000313" key="6">
    <source>
        <dbReference type="EMBL" id="PHH51309.1"/>
    </source>
</evidence>
<dbReference type="SUPFAM" id="SSF51430">
    <property type="entry name" value="NAD(P)-linked oxidoreductase"/>
    <property type="match status" value="1"/>
</dbReference>
<evidence type="ECO:0000256" key="4">
    <source>
        <dbReference type="PIRSR" id="PIRSR000097-3"/>
    </source>
</evidence>
<dbReference type="InterPro" id="IPR020471">
    <property type="entry name" value="AKR"/>
</dbReference>
<reference evidence="6 7" key="2">
    <citation type="journal article" date="2013" name="IMA Fungus">
        <title>IMA Genome-F 1: Ceratocystis fimbriata: Draft nuclear genome sequence for the plant pathogen, Ceratocystis fimbriata.</title>
        <authorList>
            <person name="Wilken P.M."/>
            <person name="Steenkamp E.T."/>
            <person name="Wingfield M.J."/>
            <person name="de Beer Z.W."/>
            <person name="Wingfield B.D."/>
        </authorList>
    </citation>
    <scope>NUCLEOTIDE SEQUENCE [LARGE SCALE GENOMIC DNA]</scope>
    <source>
        <strain evidence="6 7">CBS 114723</strain>
    </source>
</reference>
<keyword evidence="7" id="KW-1185">Reference proteome</keyword>
<dbReference type="PRINTS" id="PR00069">
    <property type="entry name" value="ALDKETRDTASE"/>
</dbReference>
<dbReference type="FunFam" id="3.20.20.100:FF:000002">
    <property type="entry name" value="2,5-diketo-D-gluconic acid reductase A"/>
    <property type="match status" value="1"/>
</dbReference>
<evidence type="ECO:0000256" key="3">
    <source>
        <dbReference type="PIRSR" id="PIRSR000097-2"/>
    </source>
</evidence>
<proteinExistence type="predicted"/>
<dbReference type="PROSITE" id="PS00062">
    <property type="entry name" value="ALDOKETO_REDUCTASE_2"/>
    <property type="match status" value="1"/>
</dbReference>
<dbReference type="GO" id="GO:0016652">
    <property type="term" value="F:oxidoreductase activity, acting on NAD(P)H as acceptor"/>
    <property type="evidence" value="ECO:0007669"/>
    <property type="project" value="InterPro"/>
</dbReference>
<dbReference type="OrthoDB" id="416253at2759"/>
<accession>A0A2C5WKX9</accession>
<sequence length="290" mass="31874">MSLPTVTLSSGHKVPALAYGLGTKWFKTTPGQLDQKTMDGVRLALKLGYRHLDGAQVYNNEAEIGSAVAESGVPRSELFITTKAKEYGNIENSLEQSLKLLKTDYVDLYLIHNPFGATIEQLRDAWKGMESVAKRGLAKSIGVSNFGILQLQAVLDVATIIPSINQIELHPYLPQDELRAFMKQKGVGLEAYGPVTPLSRAAPGPVDPVVQRLARKYAVSDTSVLLRWVIDQGYLAVSTSGSEERLKAMITEVPSFELTDDEVKELLQVGRGKTYRHFMASHFKAMGIEP</sequence>
<evidence type="ECO:0000256" key="2">
    <source>
        <dbReference type="PIRSR" id="PIRSR000097-1"/>
    </source>
</evidence>